<evidence type="ECO:0000256" key="3">
    <source>
        <dbReference type="ARBA" id="ARBA00023242"/>
    </source>
</evidence>
<dbReference type="GeneTree" id="ENSGT00390000011888"/>
<accession>A0A8C4R171</accession>
<comment type="similarity">
    <text evidence="2">Belongs to the Integrator subunit 2 family.</text>
</comment>
<dbReference type="PANTHER" id="PTHR28608:SF1">
    <property type="entry name" value="INTEGRATOR COMPLEX SUBUNIT 2"/>
    <property type="match status" value="1"/>
</dbReference>
<keyword evidence="3" id="KW-0539">Nucleus</keyword>
<protein>
    <submittedName>
        <fullName evidence="5">Integrator complex subunit 2</fullName>
    </submittedName>
</protein>
<dbReference type="PRINTS" id="PR02105">
    <property type="entry name" value="INTSUBUNIT2"/>
</dbReference>
<evidence type="ECO:0000313" key="6">
    <source>
        <dbReference type="Proteomes" id="UP000694388"/>
    </source>
</evidence>
<dbReference type="GO" id="GO:0034472">
    <property type="term" value="P:snRNA 3'-end processing"/>
    <property type="evidence" value="ECO:0007669"/>
    <property type="project" value="TreeGrafter"/>
</dbReference>
<evidence type="ECO:0000256" key="1">
    <source>
        <dbReference type="ARBA" id="ARBA00004123"/>
    </source>
</evidence>
<dbReference type="OMA" id="IISNYPH"/>
<evidence type="ECO:0000256" key="4">
    <source>
        <dbReference type="SAM" id="MobiDB-lite"/>
    </source>
</evidence>
<organism evidence="5 6">
    <name type="scientific">Eptatretus burgeri</name>
    <name type="common">Inshore hagfish</name>
    <dbReference type="NCBI Taxonomy" id="7764"/>
    <lineage>
        <taxon>Eukaryota</taxon>
        <taxon>Metazoa</taxon>
        <taxon>Chordata</taxon>
        <taxon>Craniata</taxon>
        <taxon>Vertebrata</taxon>
        <taxon>Cyclostomata</taxon>
        <taxon>Myxini</taxon>
        <taxon>Myxiniformes</taxon>
        <taxon>Myxinidae</taxon>
        <taxon>Eptatretinae</taxon>
        <taxon>Eptatretus</taxon>
    </lineage>
</organism>
<dbReference type="Pfam" id="PF14750">
    <property type="entry name" value="INTS2"/>
    <property type="match status" value="1"/>
</dbReference>
<dbReference type="Proteomes" id="UP000694388">
    <property type="component" value="Unplaced"/>
</dbReference>
<feature type="compositionally biased region" description="Basic and acidic residues" evidence="4">
    <location>
        <begin position="1153"/>
        <end position="1164"/>
    </location>
</feature>
<dbReference type="Ensembl" id="ENSEBUT00000023977.1">
    <property type="protein sequence ID" value="ENSEBUP00000023401.1"/>
    <property type="gene ID" value="ENSEBUG00000014395.1"/>
</dbReference>
<dbReference type="InterPro" id="IPR029321">
    <property type="entry name" value="INTS2"/>
</dbReference>
<dbReference type="InterPro" id="IPR026236">
    <property type="entry name" value="Int2_metazoa"/>
</dbReference>
<dbReference type="Ensembl" id="ENSEBUT00000024027.1">
    <property type="protein sequence ID" value="ENSEBUP00000023451.1"/>
    <property type="gene ID" value="ENSEBUG00000014395.1"/>
</dbReference>
<name>A0A8C4R171_EPTBU</name>
<dbReference type="GO" id="GO:0032039">
    <property type="term" value="C:integrator complex"/>
    <property type="evidence" value="ECO:0007669"/>
    <property type="project" value="InterPro"/>
</dbReference>
<evidence type="ECO:0000256" key="2">
    <source>
        <dbReference type="ARBA" id="ARBA00006705"/>
    </source>
</evidence>
<proteinExistence type="inferred from homology"/>
<keyword evidence="6" id="KW-1185">Reference proteome</keyword>
<dbReference type="PANTHER" id="PTHR28608">
    <property type="entry name" value="INTEGRATOR COMPLEX SUBUNIT 2"/>
    <property type="match status" value="1"/>
</dbReference>
<comment type="subcellular location">
    <subcellularLocation>
        <location evidence="1">Nucleus</location>
    </subcellularLocation>
</comment>
<reference evidence="5" key="1">
    <citation type="submission" date="2025-05" db="UniProtKB">
        <authorList>
            <consortium name="Ensembl"/>
        </authorList>
    </citation>
    <scope>IDENTIFICATION</scope>
</reference>
<dbReference type="Ensembl" id="ENSEBUT00000023947.1">
    <property type="protein sequence ID" value="ENSEBUP00000023371.1"/>
    <property type="gene ID" value="ENSEBUG00000014395.1"/>
</dbReference>
<sequence>MAECRDLLFPSPAAFQAMLEADARALGSLPRAQLRLLLPCLVRLALCAPADQSPAWAAQKKHILRLLSALEPVNAVVELLSIEFHVLEQDARKELALRRKAGSVTESVLVSQLQQGLALEFEHSEPPRRLRLVLSELLTLTAQLRDGGENNGFMRSSELFETEIYLQEVADVISILQAELPTLLQTAEVAEALLHIQHGTWFICLLVANSPDSFTQVCRGLIRGAEQQDEDGAGAQRRVEALRRLCLMRPSETLNVRSMAVEECRLPSLAVALTLDLGGEGLAKEVDTAGWTDVCTRGDLVAFVSGLLLGSSSRVRIWIGGFVRAGQQRHRGTRYTVLRRMRDRLLGELASILTSEHHSHDDAKEDAEILMVMEGITDETKKEGTTIGIKGSVLRDGNVVRASALLRLYCALMGIAGLRPTEEEAERLIELITSHPPATAAGVRFISLALAMLLAFSALVCMQQQEVATISWLNWMIKEEAYFESVSGVTASFGEMLLLVAMYFHSNQLHAIIDLVCSTLGMKIPIKSSSLSKMKIIFTQEIFTEQVVTAHAARVAVTPGLCATMPGFLPVHCIHQLLRSRAFTKHKVAIKDWIYQQIRESQLPLHPQLLTLLDAFITSVFTPASRTSPEQTNRPIAEDEILCLFQEESSVTAQLLILYYLLSYEEASLAHTRNLARRPQPYSPNLMDQIPVKHLVSQARRLQQQVAGLYPCLLRLVAASHPDLCLVEDWLQDEPGTGVTALLRCSLLPRGNARCSPQELERVFTSDLESPLPLLRLLSRLLLLPPAKLIPYAEEIAGGLGHLLAREAPQAAFHALARLWAALNSVMPRRLWVLTVNALQAPGGPTTRRCYTERDLMLDPLLVLRCDPRVYRSPPLMGIMLRVLAGALAASKAYLVAQLRATSDPEARSTPLGVAATEGPDVTRDELRSALLAAQDSAAVQILLEICLPDENESPQGIGHGGPSTLEAHVMPAGQLGELLTERREVQGLICSFLHQMFIADPNIAKLVLFQGYPSELLSLTVAGIPSMHICLDFLPELLIQPQLQKRVFGIQLATELCQHYPLPKALSVARLVLGVIGTLISVLPGTRRSELLVPTLPCLPGLCKAFPSLYDDALALLAQAVQVCGALQAACPNQAEPTTRPHPVASVNGHHRATDGENERGMDDLTDGSTQKVVGRAVTQLEGPLSDLLHNTFSQLVATAVIDSDTG</sequence>
<feature type="region of interest" description="Disordered" evidence="4">
    <location>
        <begin position="1136"/>
        <end position="1168"/>
    </location>
</feature>
<evidence type="ECO:0000313" key="5">
    <source>
        <dbReference type="Ensembl" id="ENSEBUP00000023371.1"/>
    </source>
</evidence>
<dbReference type="AlphaFoldDB" id="A0A8C4R171"/>